<evidence type="ECO:0000313" key="2">
    <source>
        <dbReference type="Proteomes" id="UP000759103"/>
    </source>
</evidence>
<sequence length="62" mass="6743">MSGAVERIAARRVAATQAHVAARLRALLPGARVELVDEGVAVSGRGLVRRWLADPRLGWWRA</sequence>
<name>A0ABS7BUR4_9SPHN</name>
<dbReference type="EMBL" id="JAHXZN010000022">
    <property type="protein sequence ID" value="MBW6533342.1"/>
    <property type="molecule type" value="Genomic_DNA"/>
</dbReference>
<keyword evidence="2" id="KW-1185">Reference proteome</keyword>
<evidence type="ECO:0000313" key="1">
    <source>
        <dbReference type="EMBL" id="MBW6533342.1"/>
    </source>
</evidence>
<comment type="caution">
    <text evidence="1">The sequence shown here is derived from an EMBL/GenBank/DDBJ whole genome shotgun (WGS) entry which is preliminary data.</text>
</comment>
<gene>
    <name evidence="1" type="ORF">KZ820_21600</name>
</gene>
<organism evidence="1 2">
    <name type="scientific">Sphingomonas citri</name>
    <dbReference type="NCBI Taxonomy" id="2862499"/>
    <lineage>
        <taxon>Bacteria</taxon>
        <taxon>Pseudomonadati</taxon>
        <taxon>Pseudomonadota</taxon>
        <taxon>Alphaproteobacteria</taxon>
        <taxon>Sphingomonadales</taxon>
        <taxon>Sphingomonadaceae</taxon>
        <taxon>Sphingomonas</taxon>
    </lineage>
</organism>
<reference evidence="1 2" key="1">
    <citation type="submission" date="2021-07" db="EMBL/GenBank/DDBJ databases">
        <title>Sphingomonas sp.</title>
        <authorList>
            <person name="Feng G."/>
            <person name="Li J."/>
            <person name="Pan M."/>
        </authorList>
    </citation>
    <scope>NUCLEOTIDE SEQUENCE [LARGE SCALE GENOMIC DNA]</scope>
    <source>
        <strain evidence="1 2">RRHST34</strain>
    </source>
</reference>
<dbReference type="Proteomes" id="UP000759103">
    <property type="component" value="Unassembled WGS sequence"/>
</dbReference>
<protein>
    <submittedName>
        <fullName evidence="1">Uncharacterized protein</fullName>
    </submittedName>
</protein>
<accession>A0ABS7BUR4</accession>
<dbReference type="RefSeq" id="WP_219750865.1">
    <property type="nucleotide sequence ID" value="NZ_JAHXZN010000022.1"/>
</dbReference>
<proteinExistence type="predicted"/>